<dbReference type="SMART" id="SM00005">
    <property type="entry name" value="DEATH"/>
    <property type="match status" value="1"/>
</dbReference>
<keyword evidence="3 13" id="KW-0812">Transmembrane</keyword>
<dbReference type="CDD" id="cd08311">
    <property type="entry name" value="Death_p75NR"/>
    <property type="match status" value="1"/>
</dbReference>
<dbReference type="PANTHER" id="PTHR46605:SF1">
    <property type="entry name" value="DEATH DOMAIN-CONTAINING MEMBRANE PROTEIN NRADD"/>
    <property type="match status" value="1"/>
</dbReference>
<dbReference type="Pfam" id="PF00020">
    <property type="entry name" value="TNFR_c6"/>
    <property type="match status" value="3"/>
</dbReference>
<dbReference type="GO" id="GO:0007266">
    <property type="term" value="P:Rho protein signal transduction"/>
    <property type="evidence" value="ECO:0007669"/>
    <property type="project" value="TreeGrafter"/>
</dbReference>
<dbReference type="SMART" id="SM00208">
    <property type="entry name" value="TNFR"/>
    <property type="match status" value="4"/>
</dbReference>
<evidence type="ECO:0000256" key="12">
    <source>
        <dbReference type="SAM" id="MobiDB-lite"/>
    </source>
</evidence>
<feature type="disulfide bond" evidence="11">
    <location>
        <begin position="114"/>
        <end position="132"/>
    </location>
</feature>
<comment type="caution">
    <text evidence="11">Lacks conserved residue(s) required for the propagation of feature annotation.</text>
</comment>
<feature type="domain" description="Death" evidence="15">
    <location>
        <begin position="319"/>
        <end position="396"/>
    </location>
</feature>
<keyword evidence="9 11" id="KW-1015">Disulfide bond</keyword>
<dbReference type="InterPro" id="IPR041448">
    <property type="entry name" value="TNFR16_TM"/>
</dbReference>
<feature type="disulfide bond" evidence="11">
    <location>
        <begin position="75"/>
        <end position="93"/>
    </location>
</feature>
<keyword evidence="5 14" id="KW-0732">Signal</keyword>
<dbReference type="InterPro" id="IPR000488">
    <property type="entry name" value="Death_dom"/>
</dbReference>
<dbReference type="SUPFAM" id="SSF57586">
    <property type="entry name" value="TNF receptor-like"/>
    <property type="match status" value="2"/>
</dbReference>
<dbReference type="InterPro" id="IPR052302">
    <property type="entry name" value="Neurotrophin_rcpt-DD"/>
</dbReference>
<dbReference type="InterPro" id="IPR011029">
    <property type="entry name" value="DEATH-like_dom_sf"/>
</dbReference>
<feature type="disulfide bond" evidence="11">
    <location>
        <begin position="111"/>
        <end position="124"/>
    </location>
</feature>
<dbReference type="PROSITE" id="PS50050">
    <property type="entry name" value="TNFR_NGFR_2"/>
    <property type="match status" value="3"/>
</dbReference>
<organism evidence="17 18">
    <name type="scientific">Channa striata</name>
    <name type="common">Snakehead murrel</name>
    <name type="synonym">Ophicephalus striatus</name>
    <dbReference type="NCBI Taxonomy" id="64152"/>
    <lineage>
        <taxon>Eukaryota</taxon>
        <taxon>Metazoa</taxon>
        <taxon>Chordata</taxon>
        <taxon>Craniata</taxon>
        <taxon>Vertebrata</taxon>
        <taxon>Euteleostomi</taxon>
        <taxon>Actinopterygii</taxon>
        <taxon>Neopterygii</taxon>
        <taxon>Teleostei</taxon>
        <taxon>Neoteleostei</taxon>
        <taxon>Acanthomorphata</taxon>
        <taxon>Anabantaria</taxon>
        <taxon>Anabantiformes</taxon>
        <taxon>Channoidei</taxon>
        <taxon>Channidae</taxon>
        <taxon>Channa</taxon>
    </lineage>
</organism>
<keyword evidence="7 13" id="KW-1133">Transmembrane helix</keyword>
<comment type="caution">
    <text evidence="17">The sequence shown here is derived from an EMBL/GenBank/DDBJ whole genome shotgun (WGS) entry which is preliminary data.</text>
</comment>
<dbReference type="PANTHER" id="PTHR46605">
    <property type="entry name" value="TUMOR NECROSIS FACTOR RECEPTOR"/>
    <property type="match status" value="1"/>
</dbReference>
<proteinExistence type="predicted"/>
<dbReference type="EMBL" id="JAUPFM010000008">
    <property type="protein sequence ID" value="KAK2844497.1"/>
    <property type="molecule type" value="Genomic_DNA"/>
</dbReference>
<evidence type="ECO:0000313" key="17">
    <source>
        <dbReference type="EMBL" id="KAK2844497.1"/>
    </source>
</evidence>
<comment type="subcellular location">
    <subcellularLocation>
        <location evidence="1">Cell membrane</location>
        <topology evidence="1">Single-pass membrane protein</topology>
    </subcellularLocation>
</comment>
<protein>
    <recommendedName>
        <fullName evidence="19">Neurotrophin receptor associated death domain</fullName>
    </recommendedName>
</protein>
<keyword evidence="6" id="KW-0677">Repeat</keyword>
<dbReference type="GO" id="GO:0009986">
    <property type="term" value="C:cell surface"/>
    <property type="evidence" value="ECO:0007669"/>
    <property type="project" value="TreeGrafter"/>
</dbReference>
<feature type="domain" description="TNFR-Cys" evidence="16">
    <location>
        <begin position="54"/>
        <end position="93"/>
    </location>
</feature>
<keyword evidence="2" id="KW-1003">Cell membrane</keyword>
<accession>A0AA88SQD5</accession>
<dbReference type="GO" id="GO:0005886">
    <property type="term" value="C:plasma membrane"/>
    <property type="evidence" value="ECO:0007669"/>
    <property type="project" value="UniProtKB-SubCell"/>
</dbReference>
<dbReference type="GO" id="GO:0005035">
    <property type="term" value="F:death receptor activity"/>
    <property type="evidence" value="ECO:0007669"/>
    <property type="project" value="TreeGrafter"/>
</dbReference>
<evidence type="ECO:0000256" key="3">
    <source>
        <dbReference type="ARBA" id="ARBA00022692"/>
    </source>
</evidence>
<evidence type="ECO:0000256" key="6">
    <source>
        <dbReference type="ARBA" id="ARBA00022737"/>
    </source>
</evidence>
<dbReference type="Gene3D" id="1.10.533.10">
    <property type="entry name" value="Death Domain, Fas"/>
    <property type="match status" value="1"/>
</dbReference>
<reference evidence="17" key="1">
    <citation type="submission" date="2023-07" db="EMBL/GenBank/DDBJ databases">
        <title>Chromosome-level Genome Assembly of Striped Snakehead (Channa striata).</title>
        <authorList>
            <person name="Liu H."/>
        </authorList>
    </citation>
    <scope>NUCLEOTIDE SEQUENCE</scope>
    <source>
        <strain evidence="17">Gz</strain>
        <tissue evidence="17">Muscle</tissue>
    </source>
</reference>
<dbReference type="PROSITE" id="PS00652">
    <property type="entry name" value="TNFR_NGFR_1"/>
    <property type="match status" value="1"/>
</dbReference>
<feature type="repeat" description="TNFR-Cys" evidence="11">
    <location>
        <begin position="94"/>
        <end position="132"/>
    </location>
</feature>
<evidence type="ECO:0000256" key="9">
    <source>
        <dbReference type="ARBA" id="ARBA00023157"/>
    </source>
</evidence>
<feature type="domain" description="TNFR-Cys" evidence="16">
    <location>
        <begin position="94"/>
        <end position="132"/>
    </location>
</feature>
<dbReference type="Pfam" id="PF00531">
    <property type="entry name" value="Death"/>
    <property type="match status" value="1"/>
</dbReference>
<keyword evidence="18" id="KW-1185">Reference proteome</keyword>
<dbReference type="GO" id="GO:0048406">
    <property type="term" value="F:nerve growth factor binding"/>
    <property type="evidence" value="ECO:0007669"/>
    <property type="project" value="TreeGrafter"/>
</dbReference>
<feature type="disulfide bond" evidence="11">
    <location>
        <begin position="72"/>
        <end position="85"/>
    </location>
</feature>
<feature type="domain" description="TNFR-Cys" evidence="16">
    <location>
        <begin position="134"/>
        <end position="174"/>
    </location>
</feature>
<evidence type="ECO:0000256" key="10">
    <source>
        <dbReference type="ARBA" id="ARBA00023180"/>
    </source>
</evidence>
<feature type="region of interest" description="Disordered" evidence="12">
    <location>
        <begin position="186"/>
        <end position="222"/>
    </location>
</feature>
<evidence type="ECO:0000259" key="16">
    <source>
        <dbReference type="PROSITE" id="PS50050"/>
    </source>
</evidence>
<evidence type="ECO:0000256" key="1">
    <source>
        <dbReference type="ARBA" id="ARBA00004162"/>
    </source>
</evidence>
<feature type="transmembrane region" description="Helical" evidence="13">
    <location>
        <begin position="229"/>
        <end position="249"/>
    </location>
</feature>
<keyword evidence="4" id="KW-0053">Apoptosis</keyword>
<evidence type="ECO:0000259" key="15">
    <source>
        <dbReference type="PROSITE" id="PS50017"/>
    </source>
</evidence>
<dbReference type="FunFam" id="1.10.533.10:FF:000096">
    <property type="entry name" value="Neurotrophin receptor associated death domain"/>
    <property type="match status" value="1"/>
</dbReference>
<feature type="chain" id="PRO_5041742958" description="Neurotrophin receptor associated death domain" evidence="14">
    <location>
        <begin position="20"/>
        <end position="402"/>
    </location>
</feature>
<feature type="compositionally biased region" description="Polar residues" evidence="12">
    <location>
        <begin position="289"/>
        <end position="298"/>
    </location>
</feature>
<keyword evidence="10" id="KW-0325">Glycoprotein</keyword>
<dbReference type="Proteomes" id="UP001187415">
    <property type="component" value="Unassembled WGS sequence"/>
</dbReference>
<evidence type="ECO:0000256" key="7">
    <source>
        <dbReference type="ARBA" id="ARBA00022989"/>
    </source>
</evidence>
<feature type="signal peptide" evidence="14">
    <location>
        <begin position="1"/>
        <end position="19"/>
    </location>
</feature>
<keyword evidence="8 13" id="KW-0472">Membrane</keyword>
<dbReference type="Pfam" id="PF18422">
    <property type="entry name" value="TNFR_16_TM"/>
    <property type="match status" value="1"/>
</dbReference>
<dbReference type="Gene3D" id="6.10.250.1780">
    <property type="match status" value="1"/>
</dbReference>
<dbReference type="GO" id="GO:0015026">
    <property type="term" value="F:coreceptor activity"/>
    <property type="evidence" value="ECO:0007669"/>
    <property type="project" value="TreeGrafter"/>
</dbReference>
<evidence type="ECO:0000256" key="4">
    <source>
        <dbReference type="ARBA" id="ARBA00022703"/>
    </source>
</evidence>
<dbReference type="Gene3D" id="2.10.50.10">
    <property type="entry name" value="Tumor Necrosis Factor Receptor, subunit A, domain 2"/>
    <property type="match status" value="3"/>
</dbReference>
<feature type="region of interest" description="Disordered" evidence="12">
    <location>
        <begin position="286"/>
        <end position="309"/>
    </location>
</feature>
<feature type="disulfide bond" evidence="11">
    <location>
        <begin position="135"/>
        <end position="150"/>
    </location>
</feature>
<evidence type="ECO:0000256" key="14">
    <source>
        <dbReference type="SAM" id="SignalP"/>
    </source>
</evidence>
<feature type="disulfide bond" evidence="11">
    <location>
        <begin position="156"/>
        <end position="174"/>
    </location>
</feature>
<dbReference type="PROSITE" id="PS50017">
    <property type="entry name" value="DEATH_DOMAIN"/>
    <property type="match status" value="1"/>
</dbReference>
<sequence length="402" mass="43104">MTVFVICALLLFKVTLGDACASNQLTDSGQCCSLCPAGFGVEVKCGKEDTKCTPCPQGTYSPYEDLSPCNICTKCPSGVATLTSCSAKQNAQCDCDHGYFFMSTYSLCVPCSKCNRGEGAVRECGLNHDIECQKCGPGTFSEEQGGTKPCQKCSQCSDSEVEIRACMPNSDTLCMDKTLHILSRPAESDGARGTPAFSEQEEVIEQAEGSPSPGTPKFTPQDDGGSNNILAYVSVLAAVVLGLLIYVAYKCWRSCKQKKALSKARAAELGTSLEGEKLQSDSGVFLDSHSLQDNQNSKGTKRDSKQDNRLYVNLPPHRQEEVERLLQEGAGRGWRQLGAALGYEPEQLDLFGRGEAPAHTLLSNWAQKEGSTLGLLCSALARIERPDVVTALSCPTQGVSVV</sequence>
<dbReference type="AlphaFoldDB" id="A0AA88SQD5"/>
<evidence type="ECO:0000256" key="13">
    <source>
        <dbReference type="SAM" id="Phobius"/>
    </source>
</evidence>
<dbReference type="GO" id="GO:0006915">
    <property type="term" value="P:apoptotic process"/>
    <property type="evidence" value="ECO:0007669"/>
    <property type="project" value="UniProtKB-KW"/>
</dbReference>
<evidence type="ECO:0000256" key="5">
    <source>
        <dbReference type="ARBA" id="ARBA00022729"/>
    </source>
</evidence>
<name>A0AA88SQD5_CHASR</name>
<evidence type="ECO:0000256" key="11">
    <source>
        <dbReference type="PROSITE-ProRule" id="PRU00206"/>
    </source>
</evidence>
<gene>
    <name evidence="17" type="ORF">Q5P01_011156</name>
</gene>
<dbReference type="SUPFAM" id="SSF47986">
    <property type="entry name" value="DEATH domain"/>
    <property type="match status" value="1"/>
</dbReference>
<dbReference type="InterPro" id="IPR001368">
    <property type="entry name" value="TNFR/NGFR_Cys_rich_reg"/>
</dbReference>
<evidence type="ECO:0000313" key="18">
    <source>
        <dbReference type="Proteomes" id="UP001187415"/>
    </source>
</evidence>
<feature type="disulfide bond" evidence="11">
    <location>
        <begin position="153"/>
        <end position="166"/>
    </location>
</feature>
<feature type="repeat" description="TNFR-Cys" evidence="11">
    <location>
        <begin position="54"/>
        <end position="93"/>
    </location>
</feature>
<evidence type="ECO:0008006" key="19">
    <source>
        <dbReference type="Google" id="ProtNLM"/>
    </source>
</evidence>
<evidence type="ECO:0000256" key="2">
    <source>
        <dbReference type="ARBA" id="ARBA00022475"/>
    </source>
</evidence>
<evidence type="ECO:0000256" key="8">
    <source>
        <dbReference type="ARBA" id="ARBA00023136"/>
    </source>
</evidence>
<feature type="repeat" description="TNFR-Cys" evidence="11">
    <location>
        <begin position="134"/>
        <end position="174"/>
    </location>
</feature>